<evidence type="ECO:0000256" key="1">
    <source>
        <dbReference type="SAM" id="MobiDB-lite"/>
    </source>
</evidence>
<keyword evidence="3" id="KW-1185">Reference proteome</keyword>
<evidence type="ECO:0000313" key="3">
    <source>
        <dbReference type="Proteomes" id="UP000606974"/>
    </source>
</evidence>
<proteinExistence type="predicted"/>
<dbReference type="AlphaFoldDB" id="A0A8H7E5M1"/>
<feature type="compositionally biased region" description="Basic and acidic residues" evidence="1">
    <location>
        <begin position="196"/>
        <end position="217"/>
    </location>
</feature>
<gene>
    <name evidence="2" type="ORF">GJ744_006903</name>
</gene>
<accession>A0A8H7E5M1</accession>
<evidence type="ECO:0000313" key="2">
    <source>
        <dbReference type="EMBL" id="KAF7510207.1"/>
    </source>
</evidence>
<feature type="region of interest" description="Disordered" evidence="1">
    <location>
        <begin position="181"/>
        <end position="217"/>
    </location>
</feature>
<reference evidence="2" key="1">
    <citation type="submission" date="2020-02" db="EMBL/GenBank/DDBJ databases">
        <authorList>
            <person name="Palmer J.M."/>
        </authorList>
    </citation>
    <scope>NUCLEOTIDE SEQUENCE</scope>
    <source>
        <strain evidence="2">EPUS1.4</strain>
        <tissue evidence="2">Thallus</tissue>
    </source>
</reference>
<dbReference type="Proteomes" id="UP000606974">
    <property type="component" value="Unassembled WGS sequence"/>
</dbReference>
<comment type="caution">
    <text evidence="2">The sequence shown here is derived from an EMBL/GenBank/DDBJ whole genome shotgun (WGS) entry which is preliminary data.</text>
</comment>
<name>A0A8H7E5M1_9EURO</name>
<protein>
    <submittedName>
        <fullName evidence="2">Uncharacterized protein</fullName>
    </submittedName>
</protein>
<organism evidence="2 3">
    <name type="scientific">Endocarpon pusillum</name>
    <dbReference type="NCBI Taxonomy" id="364733"/>
    <lineage>
        <taxon>Eukaryota</taxon>
        <taxon>Fungi</taxon>
        <taxon>Dikarya</taxon>
        <taxon>Ascomycota</taxon>
        <taxon>Pezizomycotina</taxon>
        <taxon>Eurotiomycetes</taxon>
        <taxon>Chaetothyriomycetidae</taxon>
        <taxon>Verrucariales</taxon>
        <taxon>Verrucariaceae</taxon>
        <taxon>Endocarpon</taxon>
    </lineage>
</organism>
<dbReference type="EMBL" id="JAACFV010000032">
    <property type="protein sequence ID" value="KAF7510207.1"/>
    <property type="molecule type" value="Genomic_DNA"/>
</dbReference>
<sequence length="217" mass="24396">MNPHLSASLQGVHNVIQTGIHRFHFKDGAFEDKITQKQEPRDPSEIISTLELLIASSLTSISEKTEFRKMVDMMGMMGQMHDITTWYSEEEAKTFNIATDSLMVAFVEDHRKRSIEQRLADFRTMYDEKYGPESSQVMLFEVDDGVMGYCKGNKTGLVPPMAGSEADEAVKAAWFAELAGGDNAAPATPEKKKKSRQELRKTKRDAEKEAKRSRNGA</sequence>